<dbReference type="InterPro" id="IPR019248">
    <property type="entry name" value="Glucodextran_C"/>
</dbReference>
<accession>A0A1W2FGA2</accession>
<gene>
    <name evidence="5" type="ORF">SAMN05661093_06582</name>
</gene>
<feature type="domain" description="Glucodextranase-like C-terminal" evidence="4">
    <location>
        <begin position="842"/>
        <end position="1051"/>
    </location>
</feature>
<evidence type="ECO:0000259" key="2">
    <source>
        <dbReference type="Pfam" id="PF00723"/>
    </source>
</evidence>
<dbReference type="GO" id="GO:0005975">
    <property type="term" value="P:carbohydrate metabolic process"/>
    <property type="evidence" value="ECO:0007669"/>
    <property type="project" value="InterPro"/>
</dbReference>
<name>A0A1W2FGA2_KIBAR</name>
<dbReference type="Proteomes" id="UP000192674">
    <property type="component" value="Unassembled WGS sequence"/>
</dbReference>
<evidence type="ECO:0000313" key="5">
    <source>
        <dbReference type="EMBL" id="SMD20774.1"/>
    </source>
</evidence>
<evidence type="ECO:0000259" key="3">
    <source>
        <dbReference type="Pfam" id="PF09137"/>
    </source>
</evidence>
<dbReference type="SUPFAM" id="SSF48208">
    <property type="entry name" value="Six-hairpin glycosidases"/>
    <property type="match status" value="1"/>
</dbReference>
<dbReference type="Gene3D" id="2.60.40.1190">
    <property type="match status" value="1"/>
</dbReference>
<dbReference type="InterPro" id="IPR012341">
    <property type="entry name" value="6hp_glycosidase-like_sf"/>
</dbReference>
<dbReference type="PANTHER" id="PTHR31616">
    <property type="entry name" value="TREHALASE"/>
    <property type="match status" value="1"/>
</dbReference>
<feature type="domain" description="GH15-like" evidence="2">
    <location>
        <begin position="315"/>
        <end position="608"/>
    </location>
</feature>
<feature type="domain" description="Glucodextranase N-terminal" evidence="3">
    <location>
        <begin position="38"/>
        <end position="304"/>
    </location>
</feature>
<dbReference type="SUPFAM" id="SSF74650">
    <property type="entry name" value="Galactose mutarotase-like"/>
    <property type="match status" value="1"/>
</dbReference>
<dbReference type="InterPro" id="IPR015220">
    <property type="entry name" value="Glucodextranase_N"/>
</dbReference>
<dbReference type="Gene3D" id="1.50.10.10">
    <property type="match status" value="1"/>
</dbReference>
<dbReference type="GO" id="GO:0030246">
    <property type="term" value="F:carbohydrate binding"/>
    <property type="evidence" value="ECO:0007669"/>
    <property type="project" value="InterPro"/>
</dbReference>
<dbReference type="Gene3D" id="2.70.98.10">
    <property type="match status" value="1"/>
</dbReference>
<dbReference type="SUPFAM" id="SSF49344">
    <property type="entry name" value="CBD9-like"/>
    <property type="match status" value="1"/>
</dbReference>
<feature type="chain" id="PRO_5012325717" evidence="1">
    <location>
        <begin position="36"/>
        <end position="1062"/>
    </location>
</feature>
<dbReference type="InterPro" id="IPR014718">
    <property type="entry name" value="GH-type_carb-bd"/>
</dbReference>
<keyword evidence="1" id="KW-0732">Signal</keyword>
<dbReference type="CDD" id="cd09626">
    <property type="entry name" value="DOMON_glucodextranase_like"/>
    <property type="match status" value="1"/>
</dbReference>
<dbReference type="Pfam" id="PF09985">
    <property type="entry name" value="Glucodextran_C"/>
    <property type="match status" value="1"/>
</dbReference>
<dbReference type="Pfam" id="PF00723">
    <property type="entry name" value="Glyco_hydro_15"/>
    <property type="match status" value="1"/>
</dbReference>
<keyword evidence="5" id="KW-0378">Hydrolase</keyword>
<protein>
    <submittedName>
        <fullName evidence="5">Glycosyl hydrolases family 15</fullName>
    </submittedName>
</protein>
<evidence type="ECO:0000313" key="6">
    <source>
        <dbReference type="Proteomes" id="UP000192674"/>
    </source>
</evidence>
<proteinExistence type="predicted"/>
<evidence type="ECO:0000259" key="4">
    <source>
        <dbReference type="Pfam" id="PF09985"/>
    </source>
</evidence>
<organism evidence="5 6">
    <name type="scientific">Kibdelosporangium aridum</name>
    <dbReference type="NCBI Taxonomy" id="2030"/>
    <lineage>
        <taxon>Bacteria</taxon>
        <taxon>Bacillati</taxon>
        <taxon>Actinomycetota</taxon>
        <taxon>Actinomycetes</taxon>
        <taxon>Pseudonocardiales</taxon>
        <taxon>Pseudonocardiaceae</taxon>
        <taxon>Kibdelosporangium</taxon>
    </lineage>
</organism>
<dbReference type="PANTHER" id="PTHR31616:SF0">
    <property type="entry name" value="GLUCAN 1,4-ALPHA-GLUCOSIDASE"/>
    <property type="match status" value="1"/>
</dbReference>
<feature type="signal peptide" evidence="1">
    <location>
        <begin position="1"/>
        <end position="35"/>
    </location>
</feature>
<reference evidence="5 6" key="1">
    <citation type="submission" date="2017-04" db="EMBL/GenBank/DDBJ databases">
        <authorList>
            <person name="Afonso C.L."/>
            <person name="Miller P.J."/>
            <person name="Scott M.A."/>
            <person name="Spackman E."/>
            <person name="Goraichik I."/>
            <person name="Dimitrov K.M."/>
            <person name="Suarez D.L."/>
            <person name="Swayne D.E."/>
        </authorList>
    </citation>
    <scope>NUCLEOTIDE SEQUENCE [LARGE SCALE GENOMIC DNA]</scope>
    <source>
        <strain evidence="5 6">DSM 43828</strain>
    </source>
</reference>
<dbReference type="InterPro" id="IPR008928">
    <property type="entry name" value="6-hairpin_glycosidase_sf"/>
</dbReference>
<dbReference type="InterPro" id="IPR011013">
    <property type="entry name" value="Gal_mutarotase_sf_dom"/>
</dbReference>
<dbReference type="InterPro" id="IPR011613">
    <property type="entry name" value="GH15-like"/>
</dbReference>
<sequence>MSLGHWGWCDPDMRRYVLVLVLLLSVMFVSPVAQAQVDPGALSHFGLARKDCVGTARNTTSKVWFTVADGVLSDVYAPTIDNTNVETLQFIVTDGRTFTDLQSRDMTYTVSADRTGMACQVQSKARNYQLTTDFITDPARNSVLIKARLQGPRDLKLYVRYDASINGNGGGGPLNGGADSASADQRALVSSDPNTVTNAPNRDYGVPLHGALAANKPFKAVNSGYVGTETDGLVQLDKSRGIKPNARAANGNVVQTAQIDGHESTLALSFAQSANHAIQTAAESLSTPWHRTYDRYIQGWRDYNRKLNHTDDWVSVNVLKASEDKTFPGAIVASLGSPWGHAVSAGDLPDGKPVYFGSYREIFARDLYESFTGLMAAGDRETARATVTWLFNRQQQPDGRFPRNSMVNGKKAPDSGGDQLDETAYPILMALQAGFDRDRRLYPNIRKAADFVVAHGPSFGSERWEEQSGYSPSTIAAEIAGLVAAGVIASRNGDQQRARVYFATADHFQRSVKGWTVVGGHFIRLSKTGDPNAPVEYNLGNGSITVDQRSVVDAGFLELPRLGILPADDPEVVRSLDRVDQTIKRETPNGPGWYRYGTSNPGSEDGYGDCYEPDATSCAPTGKPWPTGNVGSGHLWPVLAGERAEHLLQTGDRRGARKLLEAMRAQASGVGMIPEQIWENPPVPKSPYGSDPATASIGFTPGQSVGSASPLTWAQAQAVRLTQSISAGRLVEQPAEVRARYIEHGAPRNIPISLQAPDLVSTPTVTVTGTAPAGTRIDVSATATDAGGATTVVTTRSNGTFTAELPAQLGTNVITAAASEGRDTGYAQRNVGSDFVSGTVLLNVTDPDNDDNGPGTYAYPAAGDFHPGAFDIQQFQVIDSGERVILRTKLRNLTPTFGSPLGAQLLTIYARDPAVPATSTKAPYPTRNYEVDPWNRMIEVQGFAEPVFVDANGVPLGDASVQASETARFITISVAKSALGNPTSYAVVLTGQEGDSPDRARRFTATPEQYTFGVCAPGGTSPICAVAPTSVPKAVDVITPPGADQAVVLDPTRGPVVVKAVS</sequence>
<dbReference type="AlphaFoldDB" id="A0A1W2FGA2"/>
<dbReference type="EMBL" id="FWXV01000006">
    <property type="protein sequence ID" value="SMD20774.1"/>
    <property type="molecule type" value="Genomic_DNA"/>
</dbReference>
<dbReference type="Pfam" id="PF09137">
    <property type="entry name" value="Glucodextran_N"/>
    <property type="match status" value="1"/>
</dbReference>
<dbReference type="GO" id="GO:0016757">
    <property type="term" value="F:glycosyltransferase activity"/>
    <property type="evidence" value="ECO:0007669"/>
    <property type="project" value="UniProtKB-ARBA"/>
</dbReference>
<evidence type="ECO:0000256" key="1">
    <source>
        <dbReference type="SAM" id="SignalP"/>
    </source>
</evidence>
<keyword evidence="6" id="KW-1185">Reference proteome</keyword>
<dbReference type="GO" id="GO:0004553">
    <property type="term" value="F:hydrolase activity, hydrolyzing O-glycosyl compounds"/>
    <property type="evidence" value="ECO:0007669"/>
    <property type="project" value="UniProtKB-ARBA"/>
</dbReference>